<feature type="domain" description="Ubiquitin-like" evidence="2">
    <location>
        <begin position="261"/>
        <end position="330"/>
    </location>
</feature>
<dbReference type="InterPro" id="IPR029071">
    <property type="entry name" value="Ubiquitin-like_domsf"/>
</dbReference>
<reference evidence="3 4" key="1">
    <citation type="submission" date="2024-03" db="EMBL/GenBank/DDBJ databases">
        <title>The Acrasis kona genome and developmental transcriptomes reveal deep origins of eukaryotic multicellular pathways.</title>
        <authorList>
            <person name="Sheikh S."/>
            <person name="Fu C.-J."/>
            <person name="Brown M.W."/>
            <person name="Baldauf S.L."/>
        </authorList>
    </citation>
    <scope>NUCLEOTIDE SEQUENCE [LARGE SCALE GENOMIC DNA]</scope>
    <source>
        <strain evidence="3 4">ATCC MYA-3509</strain>
    </source>
</reference>
<feature type="compositionally biased region" description="Basic residues" evidence="1">
    <location>
        <begin position="30"/>
        <end position="40"/>
    </location>
</feature>
<feature type="region of interest" description="Disordered" evidence="1">
    <location>
        <begin position="68"/>
        <end position="99"/>
    </location>
</feature>
<sequence length="330" mass="37866">MSDSDEDILSYAGAVDLSQMDAEIANEIKKPKKKKQKIKYRGSLLEDDANQEVEINESEVDLHYELALKNNKRGRSYDNDSDDGGRKRRKRNRTEVTREEIYEMLRQRKLQELKDKQKDDVNDEEKTPVPVDDVITIDEEPLEQPLETSEMEINEISFFAPELDEHIQKIREMEKLVQSASEHQENSEQLLKANERESQYQLQKQIAEREAAALKEEEKRAQEQAALLADINQPSTVDVDDGVEEQNDESLSAPSGPSEKLTISVRCGPDDVLKFSIGNTDSFEKLINGISKKKKIDKASIKLMFDGVYIKPNQTPEDLDMEDDDMIEMK</sequence>
<keyword evidence="4" id="KW-1185">Reference proteome</keyword>
<protein>
    <submittedName>
        <fullName evidence="3">Ubiquitin-like protein</fullName>
    </submittedName>
</protein>
<evidence type="ECO:0000313" key="3">
    <source>
        <dbReference type="EMBL" id="KAL0478616.1"/>
    </source>
</evidence>
<evidence type="ECO:0000259" key="2">
    <source>
        <dbReference type="PROSITE" id="PS50053"/>
    </source>
</evidence>
<feature type="region of interest" description="Disordered" evidence="1">
    <location>
        <begin position="111"/>
        <end position="134"/>
    </location>
</feature>
<dbReference type="PANTHER" id="PTHR47813">
    <property type="entry name" value="UBIQUITIN-LIKE SUPERFAMILY PROTEIN"/>
    <property type="match status" value="1"/>
</dbReference>
<dbReference type="Pfam" id="PF11976">
    <property type="entry name" value="Rad60-SLD"/>
    <property type="match status" value="1"/>
</dbReference>
<dbReference type="Proteomes" id="UP001431209">
    <property type="component" value="Unassembled WGS sequence"/>
</dbReference>
<evidence type="ECO:0000256" key="1">
    <source>
        <dbReference type="SAM" id="MobiDB-lite"/>
    </source>
</evidence>
<comment type="caution">
    <text evidence="3">The sequence shown here is derived from an EMBL/GenBank/DDBJ whole genome shotgun (WGS) entry which is preliminary data.</text>
</comment>
<dbReference type="CDD" id="cd01763">
    <property type="entry name" value="Ubl_SUMO_like"/>
    <property type="match status" value="1"/>
</dbReference>
<evidence type="ECO:0000313" key="4">
    <source>
        <dbReference type="Proteomes" id="UP001431209"/>
    </source>
</evidence>
<feature type="compositionally biased region" description="Acidic residues" evidence="1">
    <location>
        <begin position="238"/>
        <end position="248"/>
    </location>
</feature>
<dbReference type="InterPro" id="IPR022617">
    <property type="entry name" value="Rad60/SUMO-like_dom"/>
</dbReference>
<feature type="region of interest" description="Disordered" evidence="1">
    <location>
        <begin position="30"/>
        <end position="49"/>
    </location>
</feature>
<dbReference type="PROSITE" id="PS50053">
    <property type="entry name" value="UBIQUITIN_2"/>
    <property type="match status" value="1"/>
</dbReference>
<dbReference type="SUPFAM" id="SSF54236">
    <property type="entry name" value="Ubiquitin-like"/>
    <property type="match status" value="1"/>
</dbReference>
<feature type="region of interest" description="Disordered" evidence="1">
    <location>
        <begin position="227"/>
        <end position="261"/>
    </location>
</feature>
<accession>A0AAW2YM86</accession>
<gene>
    <name evidence="3" type="ORF">AKO1_008401</name>
</gene>
<dbReference type="PANTHER" id="PTHR47813:SF2">
    <property type="entry name" value="UBIQUITIN-LIKE SUPERFAMILY PROTEIN"/>
    <property type="match status" value="1"/>
</dbReference>
<proteinExistence type="predicted"/>
<name>A0AAW2YM86_9EUKA</name>
<dbReference type="InterPro" id="IPR000626">
    <property type="entry name" value="Ubiquitin-like_dom"/>
</dbReference>
<organism evidence="3 4">
    <name type="scientific">Acrasis kona</name>
    <dbReference type="NCBI Taxonomy" id="1008807"/>
    <lineage>
        <taxon>Eukaryota</taxon>
        <taxon>Discoba</taxon>
        <taxon>Heterolobosea</taxon>
        <taxon>Tetramitia</taxon>
        <taxon>Eutetramitia</taxon>
        <taxon>Acrasidae</taxon>
        <taxon>Acrasis</taxon>
    </lineage>
</organism>
<dbReference type="Gene3D" id="3.10.20.90">
    <property type="entry name" value="Phosphatidylinositol 3-kinase Catalytic Subunit, Chain A, domain 1"/>
    <property type="match status" value="1"/>
</dbReference>
<feature type="compositionally biased region" description="Basic and acidic residues" evidence="1">
    <location>
        <begin position="111"/>
        <end position="127"/>
    </location>
</feature>
<dbReference type="AlphaFoldDB" id="A0AAW2YM86"/>
<dbReference type="EMBL" id="JAOPGA020000444">
    <property type="protein sequence ID" value="KAL0478616.1"/>
    <property type="molecule type" value="Genomic_DNA"/>
</dbReference>